<feature type="transmembrane region" description="Helical" evidence="1">
    <location>
        <begin position="24"/>
        <end position="46"/>
    </location>
</feature>
<dbReference type="EMBL" id="WJIE01000002">
    <property type="protein sequence ID" value="MRG92187.1"/>
    <property type="molecule type" value="Genomic_DNA"/>
</dbReference>
<dbReference type="OrthoDB" id="5515632at2"/>
<evidence type="ECO:0000313" key="2">
    <source>
        <dbReference type="EMBL" id="MRG92187.1"/>
    </source>
</evidence>
<sequence length="129" mass="14232">MSHPDKTERHGSVKQEEDVLPPRLIMFALVGSIVFSLVLSGVSYGIQRSREAALRPSGVYPEKNLGPIQERSNVHEELFTNLGRGQIVHLEKRQSMEQFGWVGEDRAKVRVPIDVAMDLVVNGAAGGGR</sequence>
<accession>A0A6N7PK52</accession>
<comment type="caution">
    <text evidence="2">The sequence shown here is derived from an EMBL/GenBank/DDBJ whole genome shotgun (WGS) entry which is preliminary data.</text>
</comment>
<dbReference type="AlphaFoldDB" id="A0A6N7PK52"/>
<keyword evidence="1" id="KW-0812">Transmembrane</keyword>
<dbReference type="Proteomes" id="UP000440224">
    <property type="component" value="Unassembled WGS sequence"/>
</dbReference>
<protein>
    <submittedName>
        <fullName evidence="2">Uncharacterized protein</fullName>
    </submittedName>
</protein>
<name>A0A6N7PK52_9BACT</name>
<gene>
    <name evidence="2" type="ORF">GF068_09630</name>
</gene>
<reference evidence="2 3" key="1">
    <citation type="submission" date="2019-10" db="EMBL/GenBank/DDBJ databases">
        <title>A soil myxobacterium in the family Polyangiaceae.</title>
        <authorList>
            <person name="Li Y."/>
            <person name="Wang J."/>
        </authorList>
    </citation>
    <scope>NUCLEOTIDE SEQUENCE [LARGE SCALE GENOMIC DNA]</scope>
    <source>
        <strain evidence="2 3">DSM 14734</strain>
    </source>
</reference>
<proteinExistence type="predicted"/>
<dbReference type="RefSeq" id="WP_153819013.1">
    <property type="nucleotide sequence ID" value="NZ_WJIE01000002.1"/>
</dbReference>
<evidence type="ECO:0000256" key="1">
    <source>
        <dbReference type="SAM" id="Phobius"/>
    </source>
</evidence>
<keyword evidence="3" id="KW-1185">Reference proteome</keyword>
<evidence type="ECO:0000313" key="3">
    <source>
        <dbReference type="Proteomes" id="UP000440224"/>
    </source>
</evidence>
<keyword evidence="1" id="KW-1133">Transmembrane helix</keyword>
<keyword evidence="1" id="KW-0472">Membrane</keyword>
<organism evidence="2 3">
    <name type="scientific">Polyangium spumosum</name>
    <dbReference type="NCBI Taxonomy" id="889282"/>
    <lineage>
        <taxon>Bacteria</taxon>
        <taxon>Pseudomonadati</taxon>
        <taxon>Myxococcota</taxon>
        <taxon>Polyangia</taxon>
        <taxon>Polyangiales</taxon>
        <taxon>Polyangiaceae</taxon>
        <taxon>Polyangium</taxon>
    </lineage>
</organism>